<protein>
    <submittedName>
        <fullName evidence="2">Uncharacterized protein</fullName>
    </submittedName>
</protein>
<gene>
    <name evidence="2" type="ORF">E6Q60_06900</name>
</gene>
<accession>A0A5C7VVT1</accession>
<evidence type="ECO:0000256" key="1">
    <source>
        <dbReference type="SAM" id="MobiDB-lite"/>
    </source>
</evidence>
<reference evidence="2 3" key="1">
    <citation type="submission" date="2018-09" db="EMBL/GenBank/DDBJ databases">
        <title>Metagenome Assembled Genomes from an Advanced Water Purification Facility.</title>
        <authorList>
            <person name="Stamps B.W."/>
            <person name="Spear J.R."/>
        </authorList>
    </citation>
    <scope>NUCLEOTIDE SEQUENCE [LARGE SCALE GENOMIC DNA]</scope>
    <source>
        <strain evidence="2">Bin_54_1</strain>
    </source>
</reference>
<evidence type="ECO:0000313" key="3">
    <source>
        <dbReference type="Proteomes" id="UP000321055"/>
    </source>
</evidence>
<dbReference type="Proteomes" id="UP000321055">
    <property type="component" value="Unassembled WGS sequence"/>
</dbReference>
<organism evidence="2 3">
    <name type="scientific">Nitrosomonas oligotropha</name>
    <dbReference type="NCBI Taxonomy" id="42354"/>
    <lineage>
        <taxon>Bacteria</taxon>
        <taxon>Pseudomonadati</taxon>
        <taxon>Pseudomonadota</taxon>
        <taxon>Betaproteobacteria</taxon>
        <taxon>Nitrosomonadales</taxon>
        <taxon>Nitrosomonadaceae</taxon>
        <taxon>Nitrosomonas</taxon>
    </lineage>
</organism>
<comment type="caution">
    <text evidence="2">The sequence shown here is derived from an EMBL/GenBank/DDBJ whole genome shotgun (WGS) entry which is preliminary data.</text>
</comment>
<proteinExistence type="predicted"/>
<name>A0A5C7VVT1_9PROT</name>
<sequence length="94" mass="10901">MKKLIQPSWLISINLILLLLLSTNINAEQLNRYKQLTSYELEQQDAINNYLLDPQNIKQFDNITSFSGRGSTLKTRSYKDMSSSTEKDTRNSEK</sequence>
<evidence type="ECO:0000313" key="2">
    <source>
        <dbReference type="EMBL" id="TXI28632.1"/>
    </source>
</evidence>
<feature type="compositionally biased region" description="Polar residues" evidence="1">
    <location>
        <begin position="69"/>
        <end position="84"/>
    </location>
</feature>
<feature type="region of interest" description="Disordered" evidence="1">
    <location>
        <begin position="69"/>
        <end position="94"/>
    </location>
</feature>
<dbReference type="AlphaFoldDB" id="A0A5C7VVT1"/>
<dbReference type="EMBL" id="SSFX01000045">
    <property type="protein sequence ID" value="TXI28632.1"/>
    <property type="molecule type" value="Genomic_DNA"/>
</dbReference>
<feature type="compositionally biased region" description="Basic and acidic residues" evidence="1">
    <location>
        <begin position="85"/>
        <end position="94"/>
    </location>
</feature>